<evidence type="ECO:0000313" key="4">
    <source>
        <dbReference type="EMBL" id="NRN63195.1"/>
    </source>
</evidence>
<protein>
    <submittedName>
        <fullName evidence="4">PQQ-like domain-containing protein</fullName>
    </submittedName>
</protein>
<feature type="domain" description="Pyrrolo-quinoline quinone repeat" evidence="3">
    <location>
        <begin position="215"/>
        <end position="359"/>
    </location>
</feature>
<dbReference type="SUPFAM" id="SSF50998">
    <property type="entry name" value="Quinoprotein alcohol dehydrogenase-like"/>
    <property type="match status" value="1"/>
</dbReference>
<sequence>MFAILGMSMRGLKSGLGVVLAAAVLTACGGGEGSQTGQSTPNTSSEAPPATAQQPERTAFDPPKVFEKTSAKFPSQTFFHRDRKLATLHDGYIYSVKANELNAFDGLTARPLWSVPGQISTGTEPLGKPPHVHQDKVYAAFSGSEPAKGTTPAHPKIEVVAVDVKSGEKDWSATIDIDLKGATSTMGGEVAVVGASDSSVVVTYFDDSTNVGLTYVIDRNTHQVRWSKDQFLAGEVDSGMVVGNGGKPFIGEPRTLTGLAETDGAEKWSTPLGGYGTTLMPISPKLVASNRKVYSSGDYQFDILDVTTGKALYSLATDVPSMLSYNVACFYDQVSIIVCDGNSERTFAFEATNVGPNTLWEIKDGPDRVAPTITAAYHGLVYGKGANDPVALDAKTGKDAPDAPGVSPDMVDKYLAVDKGATYKPVK</sequence>
<organism evidence="4 5">
    <name type="scientific">Kibdelosporangium persicum</name>
    <dbReference type="NCBI Taxonomy" id="2698649"/>
    <lineage>
        <taxon>Bacteria</taxon>
        <taxon>Bacillati</taxon>
        <taxon>Actinomycetota</taxon>
        <taxon>Actinomycetes</taxon>
        <taxon>Pseudonocardiales</taxon>
        <taxon>Pseudonocardiaceae</taxon>
        <taxon>Kibdelosporangium</taxon>
    </lineage>
</organism>
<dbReference type="InterPro" id="IPR011047">
    <property type="entry name" value="Quinoprotein_ADH-like_sf"/>
</dbReference>
<dbReference type="Pfam" id="PF13360">
    <property type="entry name" value="PQQ_2"/>
    <property type="match status" value="2"/>
</dbReference>
<dbReference type="PANTHER" id="PTHR34512">
    <property type="entry name" value="CELL SURFACE PROTEIN"/>
    <property type="match status" value="1"/>
</dbReference>
<dbReference type="Gene3D" id="2.130.10.10">
    <property type="entry name" value="YVTN repeat-like/Quinoprotein amine dehydrogenase"/>
    <property type="match status" value="2"/>
</dbReference>
<evidence type="ECO:0000256" key="2">
    <source>
        <dbReference type="SAM" id="SignalP"/>
    </source>
</evidence>
<evidence type="ECO:0000259" key="3">
    <source>
        <dbReference type="Pfam" id="PF13360"/>
    </source>
</evidence>
<feature type="chain" id="PRO_5046954680" evidence="2">
    <location>
        <begin position="30"/>
        <end position="427"/>
    </location>
</feature>
<dbReference type="PANTHER" id="PTHR34512:SF30">
    <property type="entry name" value="OUTER MEMBRANE PROTEIN ASSEMBLY FACTOR BAMB"/>
    <property type="match status" value="1"/>
</dbReference>
<keyword evidence="5" id="KW-1185">Reference proteome</keyword>
<evidence type="ECO:0000313" key="5">
    <source>
        <dbReference type="Proteomes" id="UP000763557"/>
    </source>
</evidence>
<reference evidence="4 5" key="1">
    <citation type="submission" date="2020-01" db="EMBL/GenBank/DDBJ databases">
        <title>Kibdelosporangium persica a novel Actinomycetes from a hot desert in Iran.</title>
        <authorList>
            <person name="Safaei N."/>
            <person name="Zaburannyi N."/>
            <person name="Mueller R."/>
            <person name="Wink J."/>
        </authorList>
    </citation>
    <scope>NUCLEOTIDE SEQUENCE [LARGE SCALE GENOMIC DNA]</scope>
    <source>
        <strain evidence="4 5">4NS15</strain>
    </source>
</reference>
<dbReference type="EMBL" id="JAAATY010000001">
    <property type="protein sequence ID" value="NRN63195.1"/>
    <property type="molecule type" value="Genomic_DNA"/>
</dbReference>
<dbReference type="InterPro" id="IPR002372">
    <property type="entry name" value="PQQ_rpt_dom"/>
</dbReference>
<gene>
    <name evidence="4" type="ORF">GC106_3960</name>
</gene>
<feature type="region of interest" description="Disordered" evidence="1">
    <location>
        <begin position="30"/>
        <end position="62"/>
    </location>
</feature>
<comment type="caution">
    <text evidence="4">The sequence shown here is derived from an EMBL/GenBank/DDBJ whole genome shotgun (WGS) entry which is preliminary data.</text>
</comment>
<accession>A0ABX2EWW2</accession>
<name>A0ABX2EWW2_9PSEU</name>
<keyword evidence="2" id="KW-0732">Signal</keyword>
<feature type="domain" description="Pyrrolo-quinoline quinone repeat" evidence="3">
    <location>
        <begin position="88"/>
        <end position="176"/>
    </location>
</feature>
<feature type="signal peptide" evidence="2">
    <location>
        <begin position="1"/>
        <end position="29"/>
    </location>
</feature>
<dbReference type="Proteomes" id="UP000763557">
    <property type="component" value="Unassembled WGS sequence"/>
</dbReference>
<proteinExistence type="predicted"/>
<feature type="compositionally biased region" description="Polar residues" evidence="1">
    <location>
        <begin position="41"/>
        <end position="56"/>
    </location>
</feature>
<dbReference type="InterPro" id="IPR015943">
    <property type="entry name" value="WD40/YVTN_repeat-like_dom_sf"/>
</dbReference>
<evidence type="ECO:0000256" key="1">
    <source>
        <dbReference type="SAM" id="MobiDB-lite"/>
    </source>
</evidence>